<evidence type="ECO:0000256" key="1">
    <source>
        <dbReference type="ARBA" id="ARBA00022670"/>
    </source>
</evidence>
<dbReference type="Pfam" id="PF07687">
    <property type="entry name" value="M20_dimer"/>
    <property type="match status" value="1"/>
</dbReference>
<feature type="chain" id="PRO_5046351821" evidence="4">
    <location>
        <begin position="23"/>
        <end position="507"/>
    </location>
</feature>
<protein>
    <submittedName>
        <fullName evidence="6">M20/M25/M40 family metallo-hydrolase</fullName>
    </submittedName>
</protein>
<dbReference type="Proteomes" id="UP001174839">
    <property type="component" value="Unassembled WGS sequence"/>
</dbReference>
<keyword evidence="7" id="KW-1185">Reference proteome</keyword>
<evidence type="ECO:0000256" key="3">
    <source>
        <dbReference type="ARBA" id="ARBA00022801"/>
    </source>
</evidence>
<reference evidence="6" key="1">
    <citation type="submission" date="2023-06" db="EMBL/GenBank/DDBJ databases">
        <title>Robiginitalea aurantiacus sp. nov. and Algoriphagus sediminis sp. nov., isolated from coastal sediment.</title>
        <authorList>
            <person name="Zhou Z.Y."/>
            <person name="An J."/>
            <person name="Jia Y.W."/>
            <person name="Du Z.J."/>
        </authorList>
    </citation>
    <scope>NUCLEOTIDE SEQUENCE</scope>
    <source>
        <strain evidence="6">M39</strain>
    </source>
</reference>
<evidence type="ECO:0000313" key="6">
    <source>
        <dbReference type="EMBL" id="MDM9630905.1"/>
    </source>
</evidence>
<evidence type="ECO:0000256" key="2">
    <source>
        <dbReference type="ARBA" id="ARBA00022723"/>
    </source>
</evidence>
<accession>A0ABT7WDB0</accession>
<feature type="signal peptide" evidence="4">
    <location>
        <begin position="1"/>
        <end position="22"/>
    </location>
</feature>
<evidence type="ECO:0000259" key="5">
    <source>
        <dbReference type="Pfam" id="PF07687"/>
    </source>
</evidence>
<dbReference type="RefSeq" id="WP_289724267.1">
    <property type="nucleotide sequence ID" value="NZ_JAUDUY010000002.1"/>
</dbReference>
<comment type="caution">
    <text evidence="6">The sequence shown here is derived from an EMBL/GenBank/DDBJ whole genome shotgun (WGS) entry which is preliminary data.</text>
</comment>
<evidence type="ECO:0000313" key="7">
    <source>
        <dbReference type="Proteomes" id="UP001174839"/>
    </source>
</evidence>
<dbReference type="SUPFAM" id="SSF53187">
    <property type="entry name" value="Zn-dependent exopeptidases"/>
    <property type="match status" value="1"/>
</dbReference>
<keyword evidence="4" id="KW-0732">Signal</keyword>
<dbReference type="InterPro" id="IPR011650">
    <property type="entry name" value="Peptidase_M20_dimer"/>
</dbReference>
<dbReference type="InterPro" id="IPR002933">
    <property type="entry name" value="Peptidase_M20"/>
</dbReference>
<dbReference type="EMBL" id="JAUDUY010000002">
    <property type="protein sequence ID" value="MDM9630905.1"/>
    <property type="molecule type" value="Genomic_DNA"/>
</dbReference>
<keyword evidence="3" id="KW-0378">Hydrolase</keyword>
<name>A0ABT7WDB0_9FLAO</name>
<proteinExistence type="predicted"/>
<sequence length="507" mass="56919">MKNITRITLLLVLFGFSGSLSAQKPADNAAYWNYAKASFPQLKELLAIPNDAHFPKEIERNVQWCEANFSQRGFTTKRLETPGAPLLLAERSARNPKAKTVLIYLQVDGQPVDPKFWNQDNPYEATLKKRTADGDWETLPWDRLDSDSIDPEWRIFARSTSDSKGAVNMFLTAIDMINDRGEAPNFNMKVIMDFEEEMGSPNLPRAVREYDEVLAADMLIIFDGPRHITNRPSLTFGARGISEITLTVYGPNFPQHSGHYGNWAPNPAVRMSQLIASMKDANERVTIPGFYEGITISKEVKELLEAVPDDEAYINRRLGVVRGTGVAPTYQESLQYPSLNVRGFSSGWVGEEARTIVPSTATAEIDIRLVLESNPDRLINLVRDHIIAQGYYVIDRAPTQKERETYERICQFTSITSYLAFRTDFDSEVGIWLDRALTNAFGETPVKQRTSGGSIPISPFVLELGVPAVTVPTVNRDNNQHSPNENIRIGNYVDGIKTIHHILIEAL</sequence>
<dbReference type="InterPro" id="IPR051458">
    <property type="entry name" value="Cyt/Met_Dipeptidase"/>
</dbReference>
<evidence type="ECO:0000256" key="4">
    <source>
        <dbReference type="SAM" id="SignalP"/>
    </source>
</evidence>
<organism evidence="6 7">
    <name type="scientific">Robiginitalea aurantiaca</name>
    <dbReference type="NCBI Taxonomy" id="3056915"/>
    <lineage>
        <taxon>Bacteria</taxon>
        <taxon>Pseudomonadati</taxon>
        <taxon>Bacteroidota</taxon>
        <taxon>Flavobacteriia</taxon>
        <taxon>Flavobacteriales</taxon>
        <taxon>Flavobacteriaceae</taxon>
        <taxon>Robiginitalea</taxon>
    </lineage>
</organism>
<gene>
    <name evidence="6" type="ORF">QU605_05455</name>
</gene>
<keyword evidence="1" id="KW-0645">Protease</keyword>
<dbReference type="Gene3D" id="3.40.630.10">
    <property type="entry name" value="Zn peptidases"/>
    <property type="match status" value="1"/>
</dbReference>
<feature type="domain" description="Peptidase M20 dimerisation" evidence="5">
    <location>
        <begin position="237"/>
        <end position="386"/>
    </location>
</feature>
<dbReference type="Pfam" id="PF01546">
    <property type="entry name" value="Peptidase_M20"/>
    <property type="match status" value="1"/>
</dbReference>
<keyword evidence="2" id="KW-0479">Metal-binding</keyword>
<dbReference type="PANTHER" id="PTHR43270">
    <property type="entry name" value="BETA-ALA-HIS DIPEPTIDASE"/>
    <property type="match status" value="1"/>
</dbReference>
<dbReference type="Gene3D" id="3.30.70.360">
    <property type="match status" value="1"/>
</dbReference>
<dbReference type="PANTHER" id="PTHR43270:SF8">
    <property type="entry name" value="DI- AND TRIPEPTIDASE DUG2-RELATED"/>
    <property type="match status" value="1"/>
</dbReference>